<comment type="caution">
    <text evidence="1">The sequence shown here is derived from an EMBL/GenBank/DDBJ whole genome shotgun (WGS) entry which is preliminary data.</text>
</comment>
<dbReference type="Proteomes" id="UP001224890">
    <property type="component" value="Unassembled WGS sequence"/>
</dbReference>
<dbReference type="EMBL" id="JAHMHR010000044">
    <property type="protein sequence ID" value="KAK1671763.1"/>
    <property type="molecule type" value="Genomic_DNA"/>
</dbReference>
<name>A0AAJ0AD67_9PEZI</name>
<gene>
    <name evidence="1" type="ORF">BDP55DRAFT_675348</name>
</gene>
<dbReference type="AlphaFoldDB" id="A0AAJ0AD67"/>
<keyword evidence="2" id="KW-1185">Reference proteome</keyword>
<organism evidence="1 2">
    <name type="scientific">Colletotrichum godetiae</name>
    <dbReference type="NCBI Taxonomy" id="1209918"/>
    <lineage>
        <taxon>Eukaryota</taxon>
        <taxon>Fungi</taxon>
        <taxon>Dikarya</taxon>
        <taxon>Ascomycota</taxon>
        <taxon>Pezizomycotina</taxon>
        <taxon>Sordariomycetes</taxon>
        <taxon>Hypocreomycetidae</taxon>
        <taxon>Glomerellales</taxon>
        <taxon>Glomerellaceae</taxon>
        <taxon>Colletotrichum</taxon>
        <taxon>Colletotrichum acutatum species complex</taxon>
    </lineage>
</organism>
<reference evidence="1" key="1">
    <citation type="submission" date="2021-06" db="EMBL/GenBank/DDBJ databases">
        <title>Comparative genomics, transcriptomics and evolutionary studies reveal genomic signatures of adaptation to plant cell wall in hemibiotrophic fungi.</title>
        <authorList>
            <consortium name="DOE Joint Genome Institute"/>
            <person name="Baroncelli R."/>
            <person name="Diaz J.F."/>
            <person name="Benocci T."/>
            <person name="Peng M."/>
            <person name="Battaglia E."/>
            <person name="Haridas S."/>
            <person name="Andreopoulos W."/>
            <person name="Labutti K."/>
            <person name="Pangilinan J."/>
            <person name="Floch G.L."/>
            <person name="Makela M.R."/>
            <person name="Henrissat B."/>
            <person name="Grigoriev I.V."/>
            <person name="Crouch J.A."/>
            <person name="De Vries R.P."/>
            <person name="Sukno S.A."/>
            <person name="Thon M.R."/>
        </authorList>
    </citation>
    <scope>NUCLEOTIDE SEQUENCE</scope>
    <source>
        <strain evidence="1">CBS 193.32</strain>
    </source>
</reference>
<evidence type="ECO:0000313" key="2">
    <source>
        <dbReference type="Proteomes" id="UP001224890"/>
    </source>
</evidence>
<protein>
    <submittedName>
        <fullName evidence="1">Uncharacterized protein</fullName>
    </submittedName>
</protein>
<sequence length="81" mass="8834">MSCHPMSPDLILLWISVPQSNSVLFSSSNGIVVWRRTSIWDDPCTVGASTSGEICTWSKRVCKAVRPVASIWKSTPSSTPP</sequence>
<evidence type="ECO:0000313" key="1">
    <source>
        <dbReference type="EMBL" id="KAK1671763.1"/>
    </source>
</evidence>
<dbReference type="GeneID" id="85460266"/>
<proteinExistence type="predicted"/>
<dbReference type="RefSeq" id="XP_060425766.1">
    <property type="nucleotide sequence ID" value="XM_060575740.1"/>
</dbReference>
<accession>A0AAJ0AD67</accession>